<keyword evidence="7" id="KW-1267">Proteomics identification</keyword>
<feature type="compositionally biased region" description="Basic and acidic residues" evidence="3">
    <location>
        <begin position="344"/>
        <end position="358"/>
    </location>
</feature>
<keyword evidence="6" id="KW-1185">Reference proteome</keyword>
<dbReference type="GO" id="GO:0005737">
    <property type="term" value="C:cytoplasm"/>
    <property type="evidence" value="ECO:0000318"/>
    <property type="project" value="GO_Central"/>
</dbReference>
<evidence type="ECO:0000256" key="3">
    <source>
        <dbReference type="SAM" id="MobiDB-lite"/>
    </source>
</evidence>
<dbReference type="Gene3D" id="3.40.605.10">
    <property type="entry name" value="Aldehyde Dehydrogenase, Chain A, domain 1"/>
    <property type="match status" value="1"/>
</dbReference>
<feature type="region of interest" description="Disordered" evidence="3">
    <location>
        <begin position="344"/>
        <end position="370"/>
    </location>
</feature>
<dbReference type="SUPFAM" id="SSF53720">
    <property type="entry name" value="ALDH-like"/>
    <property type="match status" value="1"/>
</dbReference>
<dbReference type="Gramene" id="Zm00001eb248870_T001">
    <property type="protein sequence ID" value="Zm00001eb248870_P001"/>
    <property type="gene ID" value="Zm00001eb248870"/>
</dbReference>
<dbReference type="GO" id="GO:0004029">
    <property type="term" value="F:aldehyde dehydrogenase (NAD+) activity"/>
    <property type="evidence" value="ECO:0000318"/>
    <property type="project" value="GO_Central"/>
</dbReference>
<evidence type="ECO:0000256" key="2">
    <source>
        <dbReference type="ARBA" id="ARBA00023002"/>
    </source>
</evidence>
<comment type="similarity">
    <text evidence="1">Belongs to the aldehyde dehydrogenase family.</text>
</comment>
<dbReference type="Proteomes" id="UP000007305">
    <property type="component" value="Chromosome 5"/>
</dbReference>
<evidence type="ECO:0007829" key="7">
    <source>
        <dbReference type="PeptideAtlas" id="A0A804PKA0"/>
    </source>
</evidence>
<reference evidence="5" key="2">
    <citation type="submission" date="2019-07" db="EMBL/GenBank/DDBJ databases">
        <authorList>
            <person name="Seetharam A."/>
            <person name="Woodhouse M."/>
            <person name="Cannon E."/>
        </authorList>
    </citation>
    <scope>NUCLEOTIDE SEQUENCE [LARGE SCALE GENOMIC DNA]</scope>
    <source>
        <strain evidence="5">cv. B73</strain>
    </source>
</reference>
<evidence type="ECO:0000256" key="1">
    <source>
        <dbReference type="ARBA" id="ARBA00009986"/>
    </source>
</evidence>
<evidence type="ECO:0000313" key="5">
    <source>
        <dbReference type="EnsemblPlants" id="Zm00001eb248870_P001"/>
    </source>
</evidence>
<dbReference type="EnsemblPlants" id="Zm00001eb248870_T001">
    <property type="protein sequence ID" value="Zm00001eb248870_P001"/>
    <property type="gene ID" value="Zm00001eb248870"/>
</dbReference>
<dbReference type="GO" id="GO:0006081">
    <property type="term" value="P:aldehyde metabolic process"/>
    <property type="evidence" value="ECO:0000318"/>
    <property type="project" value="GO_Central"/>
</dbReference>
<dbReference type="InterPro" id="IPR016161">
    <property type="entry name" value="Ald_DH/histidinol_DH"/>
</dbReference>
<dbReference type="Pfam" id="PF00171">
    <property type="entry name" value="Aldedh"/>
    <property type="match status" value="1"/>
</dbReference>
<gene>
    <name evidence="5" type="primary">LOC100280692</name>
</gene>
<reference evidence="5" key="3">
    <citation type="submission" date="2021-05" db="UniProtKB">
        <authorList>
            <consortium name="EnsemblPlants"/>
        </authorList>
    </citation>
    <scope>IDENTIFICATION</scope>
    <source>
        <strain evidence="5">cv. B73</strain>
    </source>
</reference>
<evidence type="ECO:0000259" key="4">
    <source>
        <dbReference type="Pfam" id="PF00171"/>
    </source>
</evidence>
<dbReference type="InterPro" id="IPR016162">
    <property type="entry name" value="Ald_DH_N"/>
</dbReference>
<sequence>MGSVPEEKAKLGFGGLVGDLREVYESGRTQGLEWRQSQLRGLVRLLEEKEEEIFDVLHEDLGKHRGEAFRDEVGVLKKSVVDKLQNLKNWAAPEKAHTPLVAFPATALVVPEPLGVVLVFSCWNLPIGLALEPLSGALAAGNAVVVKPSELAPATSAFLAANIPKYLDSKAVKVVEGGPEVGEKLMEHRWDKVLFTGSCESHHRSEMVHLFRPSLHRHRLPAGGGGVCSDSDRDAQVDAGEVLHQARVHGAHPEREAVPEAERLPGRPQGGVFRGPRRPLQPQDAEHGAHASAQPSARLRHHDGGDIRPAAPDHHGEEDRRQHQVPQVQAQAAGDLRLHQEREAEATHHRRDVVGEHHVQRRHRAGAQSTLTSCTEIDKHLVRRAHRSITQTFCSSMAWTASRSVAWGTAGSASTTASTRLTCSATRRRCSRGASSSSSCSATRRGTRPRSECSGASTASTTSRSSSRSSASGDEADGGECVNNRANRICTHTQHTVASGQLSFILIDEYVIVPSVHQNVCSVVYSFYTCLSIYRTKRYLIIMDYYLSSLCSS</sequence>
<reference evidence="6" key="1">
    <citation type="journal article" date="2009" name="Science">
        <title>The B73 maize genome: complexity, diversity, and dynamics.</title>
        <authorList>
            <person name="Schnable P.S."/>
            <person name="Ware D."/>
            <person name="Fulton R.S."/>
            <person name="Stein J.C."/>
            <person name="Wei F."/>
            <person name="Pasternak S."/>
            <person name="Liang C."/>
            <person name="Zhang J."/>
            <person name="Fulton L."/>
            <person name="Graves T.A."/>
            <person name="Minx P."/>
            <person name="Reily A.D."/>
            <person name="Courtney L."/>
            <person name="Kruchowski S.S."/>
            <person name="Tomlinson C."/>
            <person name="Strong C."/>
            <person name="Delehaunty K."/>
            <person name="Fronick C."/>
            <person name="Courtney B."/>
            <person name="Rock S.M."/>
            <person name="Belter E."/>
            <person name="Du F."/>
            <person name="Kim K."/>
            <person name="Abbott R.M."/>
            <person name="Cotton M."/>
            <person name="Levy A."/>
            <person name="Marchetto P."/>
            <person name="Ochoa K."/>
            <person name="Jackson S.M."/>
            <person name="Gillam B."/>
            <person name="Chen W."/>
            <person name="Yan L."/>
            <person name="Higginbotham J."/>
            <person name="Cardenas M."/>
            <person name="Waligorski J."/>
            <person name="Applebaum E."/>
            <person name="Phelps L."/>
            <person name="Falcone J."/>
            <person name="Kanchi K."/>
            <person name="Thane T."/>
            <person name="Scimone A."/>
            <person name="Thane N."/>
            <person name="Henke J."/>
            <person name="Wang T."/>
            <person name="Ruppert J."/>
            <person name="Shah N."/>
            <person name="Rotter K."/>
            <person name="Hodges J."/>
            <person name="Ingenthron E."/>
            <person name="Cordes M."/>
            <person name="Kohlberg S."/>
            <person name="Sgro J."/>
            <person name="Delgado B."/>
            <person name="Mead K."/>
            <person name="Chinwalla A."/>
            <person name="Leonard S."/>
            <person name="Crouse K."/>
            <person name="Collura K."/>
            <person name="Kudrna D."/>
            <person name="Currie J."/>
            <person name="He R."/>
            <person name="Angelova A."/>
            <person name="Rajasekar S."/>
            <person name="Mueller T."/>
            <person name="Lomeli R."/>
            <person name="Scara G."/>
            <person name="Ko A."/>
            <person name="Delaney K."/>
            <person name="Wissotski M."/>
            <person name="Lopez G."/>
            <person name="Campos D."/>
            <person name="Braidotti M."/>
            <person name="Ashley E."/>
            <person name="Golser W."/>
            <person name="Kim H."/>
            <person name="Lee S."/>
            <person name="Lin J."/>
            <person name="Dujmic Z."/>
            <person name="Kim W."/>
            <person name="Talag J."/>
            <person name="Zuccolo A."/>
            <person name="Fan C."/>
            <person name="Sebastian A."/>
            <person name="Kramer M."/>
            <person name="Spiegel L."/>
            <person name="Nascimento L."/>
            <person name="Zutavern T."/>
            <person name="Miller B."/>
            <person name="Ambroise C."/>
            <person name="Muller S."/>
            <person name="Spooner W."/>
            <person name="Narechania A."/>
            <person name="Ren L."/>
            <person name="Wei S."/>
            <person name="Kumari S."/>
            <person name="Faga B."/>
            <person name="Levy M.J."/>
            <person name="McMahan L."/>
            <person name="Van Buren P."/>
            <person name="Vaughn M.W."/>
            <person name="Ying K."/>
            <person name="Yeh C.-T."/>
            <person name="Emrich S.J."/>
            <person name="Jia Y."/>
            <person name="Kalyanaraman A."/>
            <person name="Hsia A.-P."/>
            <person name="Barbazuk W.B."/>
            <person name="Baucom R.S."/>
            <person name="Brutnell T.P."/>
            <person name="Carpita N.C."/>
            <person name="Chaparro C."/>
            <person name="Chia J.-M."/>
            <person name="Deragon J.-M."/>
            <person name="Estill J.C."/>
            <person name="Fu Y."/>
            <person name="Jeddeloh J.A."/>
            <person name="Han Y."/>
            <person name="Lee H."/>
            <person name="Li P."/>
            <person name="Lisch D.R."/>
            <person name="Liu S."/>
            <person name="Liu Z."/>
            <person name="Nagel D.H."/>
            <person name="McCann M.C."/>
            <person name="SanMiguel P."/>
            <person name="Myers A.M."/>
            <person name="Nettleton D."/>
            <person name="Nguyen J."/>
            <person name="Penning B.W."/>
            <person name="Ponnala L."/>
            <person name="Schneider K.L."/>
            <person name="Schwartz D.C."/>
            <person name="Sharma A."/>
            <person name="Soderlund C."/>
            <person name="Springer N.M."/>
            <person name="Sun Q."/>
            <person name="Wang H."/>
            <person name="Waterman M."/>
            <person name="Westerman R."/>
            <person name="Wolfgruber T.K."/>
            <person name="Yang L."/>
            <person name="Yu Y."/>
            <person name="Zhang L."/>
            <person name="Zhou S."/>
            <person name="Zhu Q."/>
            <person name="Bennetzen J.L."/>
            <person name="Dawe R.K."/>
            <person name="Jiang J."/>
            <person name="Jiang N."/>
            <person name="Presting G.G."/>
            <person name="Wessler S.R."/>
            <person name="Aluru S."/>
            <person name="Martienssen R.A."/>
            <person name="Clifton S.W."/>
            <person name="McCombie W.R."/>
            <person name="Wing R.A."/>
            <person name="Wilson R.K."/>
        </authorList>
    </citation>
    <scope>NUCLEOTIDE SEQUENCE [LARGE SCALE GENOMIC DNA]</scope>
    <source>
        <strain evidence="6">cv. B73</strain>
    </source>
</reference>
<feature type="domain" description="Aldehyde dehydrogenase" evidence="4">
    <location>
        <begin position="32"/>
        <end position="200"/>
    </location>
</feature>
<dbReference type="AlphaFoldDB" id="A0A804PKA0"/>
<organism evidence="5 6">
    <name type="scientific">Zea mays</name>
    <name type="common">Maize</name>
    <dbReference type="NCBI Taxonomy" id="4577"/>
    <lineage>
        <taxon>Eukaryota</taxon>
        <taxon>Viridiplantae</taxon>
        <taxon>Streptophyta</taxon>
        <taxon>Embryophyta</taxon>
        <taxon>Tracheophyta</taxon>
        <taxon>Spermatophyta</taxon>
        <taxon>Magnoliopsida</taxon>
        <taxon>Liliopsida</taxon>
        <taxon>Poales</taxon>
        <taxon>Poaceae</taxon>
        <taxon>PACMAD clade</taxon>
        <taxon>Panicoideae</taxon>
        <taxon>Andropogonodae</taxon>
        <taxon>Andropogoneae</taxon>
        <taxon>Tripsacinae</taxon>
        <taxon>Zea</taxon>
    </lineage>
</organism>
<protein>
    <recommendedName>
        <fullName evidence="4">Aldehyde dehydrogenase domain-containing protein</fullName>
    </recommendedName>
</protein>
<feature type="region of interest" description="Disordered" evidence="3">
    <location>
        <begin position="431"/>
        <end position="479"/>
    </location>
</feature>
<name>A0A804PKA0_MAIZE</name>
<keyword evidence="2" id="KW-0560">Oxidoreductase</keyword>
<evidence type="ECO:0000313" key="6">
    <source>
        <dbReference type="Proteomes" id="UP000007305"/>
    </source>
</evidence>
<feature type="compositionally biased region" description="Basic and acidic residues" evidence="3">
    <location>
        <begin position="251"/>
        <end position="265"/>
    </location>
</feature>
<dbReference type="InterPro" id="IPR012394">
    <property type="entry name" value="Aldehyde_DH_NAD(P)"/>
</dbReference>
<dbReference type="PANTHER" id="PTHR43570:SF21">
    <property type="entry name" value="ALDEHYDE DEHYDROGENASE"/>
    <property type="match status" value="1"/>
</dbReference>
<feature type="compositionally biased region" description="Low complexity" evidence="3">
    <location>
        <begin position="432"/>
        <end position="444"/>
    </location>
</feature>
<dbReference type="InterPro" id="IPR015590">
    <property type="entry name" value="Aldehyde_DH_dom"/>
</dbReference>
<proteinExistence type="evidence at protein level"/>
<feature type="compositionally biased region" description="Basic and acidic residues" evidence="3">
    <location>
        <begin position="302"/>
        <end position="322"/>
    </location>
</feature>
<feature type="compositionally biased region" description="Low complexity" evidence="3">
    <location>
        <begin position="454"/>
        <end position="473"/>
    </location>
</feature>
<accession>A0A804PKA0</accession>
<dbReference type="InParanoid" id="A0A804PKA0"/>
<dbReference type="PANTHER" id="PTHR43570">
    <property type="entry name" value="ALDEHYDE DEHYDROGENASE"/>
    <property type="match status" value="1"/>
</dbReference>
<feature type="region of interest" description="Disordered" evidence="3">
    <location>
        <begin position="246"/>
        <end position="332"/>
    </location>
</feature>